<dbReference type="InterPro" id="IPR051575">
    <property type="entry name" value="Myb-like_DNA-bd"/>
</dbReference>
<dbReference type="Pfam" id="PF13921">
    <property type="entry name" value="Myb_DNA-bind_6"/>
    <property type="match status" value="1"/>
</dbReference>
<gene>
    <name evidence="8" type="ORF">WJX84_001208</name>
</gene>
<organism evidence="8 9">
    <name type="scientific">Apatococcus fuscideae</name>
    <dbReference type="NCBI Taxonomy" id="2026836"/>
    <lineage>
        <taxon>Eukaryota</taxon>
        <taxon>Viridiplantae</taxon>
        <taxon>Chlorophyta</taxon>
        <taxon>core chlorophytes</taxon>
        <taxon>Trebouxiophyceae</taxon>
        <taxon>Chlorellales</taxon>
        <taxon>Chlorellaceae</taxon>
        <taxon>Apatococcus</taxon>
    </lineage>
</organism>
<feature type="compositionally biased region" description="Polar residues" evidence="5">
    <location>
        <begin position="790"/>
        <end position="813"/>
    </location>
</feature>
<comment type="caution">
    <text evidence="8">The sequence shown here is derived from an EMBL/GenBank/DDBJ whole genome shotgun (WGS) entry which is preliminary data.</text>
</comment>
<proteinExistence type="predicted"/>
<feature type="compositionally biased region" description="Polar residues" evidence="5">
    <location>
        <begin position="377"/>
        <end position="394"/>
    </location>
</feature>
<keyword evidence="9" id="KW-1185">Reference proteome</keyword>
<protein>
    <submittedName>
        <fullName evidence="8">Uncharacterized protein</fullName>
    </submittedName>
</protein>
<evidence type="ECO:0000259" key="6">
    <source>
        <dbReference type="PROSITE" id="PS50090"/>
    </source>
</evidence>
<dbReference type="Pfam" id="PF00249">
    <property type="entry name" value="Myb_DNA-binding"/>
    <property type="match status" value="1"/>
</dbReference>
<dbReference type="Gene3D" id="1.10.10.60">
    <property type="entry name" value="Homeodomain-like"/>
    <property type="match status" value="3"/>
</dbReference>
<feature type="domain" description="Myb-like" evidence="6">
    <location>
        <begin position="148"/>
        <end position="198"/>
    </location>
</feature>
<reference evidence="8 9" key="1">
    <citation type="journal article" date="2024" name="Nat. Commun.">
        <title>Phylogenomics reveals the evolutionary origins of lichenization in chlorophyte algae.</title>
        <authorList>
            <person name="Puginier C."/>
            <person name="Libourel C."/>
            <person name="Otte J."/>
            <person name="Skaloud P."/>
            <person name="Haon M."/>
            <person name="Grisel S."/>
            <person name="Petersen M."/>
            <person name="Berrin J.G."/>
            <person name="Delaux P.M."/>
            <person name="Dal Grande F."/>
            <person name="Keller J."/>
        </authorList>
    </citation>
    <scope>NUCLEOTIDE SEQUENCE [LARGE SCALE GENOMIC DNA]</scope>
    <source>
        <strain evidence="8 9">SAG 2523</strain>
    </source>
</reference>
<evidence type="ECO:0000256" key="1">
    <source>
        <dbReference type="ARBA" id="ARBA00023015"/>
    </source>
</evidence>
<evidence type="ECO:0000313" key="8">
    <source>
        <dbReference type="EMBL" id="KAK9867211.1"/>
    </source>
</evidence>
<feature type="compositionally biased region" description="Polar residues" evidence="5">
    <location>
        <begin position="612"/>
        <end position="624"/>
    </location>
</feature>
<dbReference type="GO" id="GO:0001006">
    <property type="term" value="F:RNA polymerase III type 3 promoter sequence-specific DNA binding"/>
    <property type="evidence" value="ECO:0007669"/>
    <property type="project" value="TreeGrafter"/>
</dbReference>
<evidence type="ECO:0000256" key="4">
    <source>
        <dbReference type="ARBA" id="ARBA00023242"/>
    </source>
</evidence>
<feature type="domain" description="HTH myb-type" evidence="7">
    <location>
        <begin position="152"/>
        <end position="202"/>
    </location>
</feature>
<dbReference type="PROSITE" id="PS51294">
    <property type="entry name" value="HTH_MYB"/>
    <property type="match status" value="3"/>
</dbReference>
<sequence length="830" mass="88538">MLPADHASCPVLNSVYLSLADTAGQGLGPNFSVAVSFQPNLSGHLNRTTSFSPGGLQLSEPRAADCAKLGNRWSAVAKKITGRTGQQCAQRWRHKVNPHIKKEKWTDDEDDRLAMLVRQYGSAWAEIARRMRGRTDQQCMGRWRRHLDPSIRREAWSANEDALLVRMYQEFGSQWSRISKAVAGRTAQQCRARWFQLQPNGGPDGRMMPSGRSSARRPARRAHNDEFDEDDDDDDLGEEFDDDEDFGDEEGEGSGAGDEEARASRLDSIAEGDGYDDRGRSHHILPLASPRGPNRMYAPRDKVNGFARAPPPGRRPVPMGIIGRIPGTGYRPEPKLEGEPATPMPKPLSPMQSLPQRSQNGRQKGHNTSARPGGMQGQQHNRMSDSWVSSNTVLRKSGHPHGGHFAASTAFPNWIGGNPDGDDTSAPPTPAGRTLGQRGGNPPDELSPPAMLGSPLSRQTGRRAEAQLLNGHTSPLPWNAHTTPAAGERLFASPSPRKRPAPGALPLGTSPLRNASRPTSTFPNLPITEASKPRIGPHNGFNTPGNICLGPAATMATPPKDSSAQPPRVPDGQSSPQASQSPLPNGFNSPAEASAAPQDGSSQDTDAFECTLPQNPGTVTSSAGGSDRISPIFGGPHPSPGQYWRSSPTNSVLSLLRSPTGGPAYKADLLASPDFSALVHSPTSAEKLVAAHAAGIPLPKALATLASQQGRPGLAPGVQMLLNGHVQDDGDENNAGPAARCSRKVVRKLINAAPGHIVAAALAAQQGPKGDGHPSADGISESPTKKSRSEMLSVQPLQTHQPSRLQGSSTTVRPRSEQARQRFLAMMDTI</sequence>
<dbReference type="SUPFAM" id="SSF46689">
    <property type="entry name" value="Homeodomain-like"/>
    <property type="match status" value="2"/>
</dbReference>
<feature type="compositionally biased region" description="Low complexity" evidence="5">
    <location>
        <begin position="573"/>
        <end position="584"/>
    </location>
</feature>
<dbReference type="InterPro" id="IPR009057">
    <property type="entry name" value="Homeodomain-like_sf"/>
</dbReference>
<accession>A0AAW1TFG4</accession>
<keyword evidence="3" id="KW-0804">Transcription</keyword>
<feature type="compositionally biased region" description="Polar residues" evidence="5">
    <location>
        <begin position="350"/>
        <end position="370"/>
    </location>
</feature>
<name>A0AAW1TFG4_9CHLO</name>
<dbReference type="PANTHER" id="PTHR46621:SF1">
    <property type="entry name" value="SNRNA-ACTIVATING PROTEIN COMPLEX SUBUNIT 4"/>
    <property type="match status" value="1"/>
</dbReference>
<feature type="domain" description="HTH myb-type" evidence="7">
    <location>
        <begin position="97"/>
        <end position="151"/>
    </location>
</feature>
<dbReference type="Proteomes" id="UP001485043">
    <property type="component" value="Unassembled WGS sequence"/>
</dbReference>
<dbReference type="InterPro" id="IPR017930">
    <property type="entry name" value="Myb_dom"/>
</dbReference>
<feature type="region of interest" description="Disordered" evidence="5">
    <location>
        <begin position="195"/>
        <end position="648"/>
    </location>
</feature>
<evidence type="ECO:0000259" key="7">
    <source>
        <dbReference type="PROSITE" id="PS51294"/>
    </source>
</evidence>
<feature type="domain" description="Myb-like" evidence="6">
    <location>
        <begin position="68"/>
        <end position="96"/>
    </location>
</feature>
<dbReference type="PROSITE" id="PS50090">
    <property type="entry name" value="MYB_LIKE"/>
    <property type="match status" value="3"/>
</dbReference>
<dbReference type="InterPro" id="IPR001005">
    <property type="entry name" value="SANT/Myb"/>
</dbReference>
<feature type="region of interest" description="Disordered" evidence="5">
    <location>
        <begin position="764"/>
        <end position="820"/>
    </location>
</feature>
<dbReference type="GO" id="GO:0042795">
    <property type="term" value="P:snRNA transcription by RNA polymerase II"/>
    <property type="evidence" value="ECO:0007669"/>
    <property type="project" value="TreeGrafter"/>
</dbReference>
<feature type="domain" description="HTH myb-type" evidence="7">
    <location>
        <begin position="67"/>
        <end position="93"/>
    </location>
</feature>
<keyword evidence="1" id="KW-0805">Transcription regulation</keyword>
<dbReference type="PANTHER" id="PTHR46621">
    <property type="entry name" value="SNRNA-ACTIVATING PROTEIN COMPLEX SUBUNIT 4"/>
    <property type="match status" value="1"/>
</dbReference>
<keyword evidence="4" id="KW-0539">Nucleus</keyword>
<dbReference type="EMBL" id="JALJOV010000101">
    <property type="protein sequence ID" value="KAK9867211.1"/>
    <property type="molecule type" value="Genomic_DNA"/>
</dbReference>
<feature type="compositionally biased region" description="Low complexity" evidence="5">
    <location>
        <begin position="316"/>
        <end position="327"/>
    </location>
</feature>
<dbReference type="CDD" id="cd00167">
    <property type="entry name" value="SANT"/>
    <property type="match status" value="3"/>
</dbReference>
<feature type="compositionally biased region" description="Polar residues" evidence="5">
    <location>
        <begin position="511"/>
        <end position="523"/>
    </location>
</feature>
<evidence type="ECO:0000256" key="2">
    <source>
        <dbReference type="ARBA" id="ARBA00023125"/>
    </source>
</evidence>
<dbReference type="GO" id="GO:0000978">
    <property type="term" value="F:RNA polymerase II cis-regulatory region sequence-specific DNA binding"/>
    <property type="evidence" value="ECO:0007669"/>
    <property type="project" value="TreeGrafter"/>
</dbReference>
<evidence type="ECO:0000256" key="5">
    <source>
        <dbReference type="SAM" id="MobiDB-lite"/>
    </source>
</evidence>
<feature type="compositionally biased region" description="Acidic residues" evidence="5">
    <location>
        <begin position="226"/>
        <end position="252"/>
    </location>
</feature>
<evidence type="ECO:0000313" key="9">
    <source>
        <dbReference type="Proteomes" id="UP001485043"/>
    </source>
</evidence>
<feature type="domain" description="Myb-like" evidence="6">
    <location>
        <begin position="97"/>
        <end position="147"/>
    </location>
</feature>
<dbReference type="GO" id="GO:0019185">
    <property type="term" value="C:snRNA-activating protein complex"/>
    <property type="evidence" value="ECO:0007669"/>
    <property type="project" value="TreeGrafter"/>
</dbReference>
<keyword evidence="2" id="KW-0238">DNA-binding</keyword>
<dbReference type="AlphaFoldDB" id="A0AAW1TFG4"/>
<dbReference type="SMART" id="SM00717">
    <property type="entry name" value="SANT"/>
    <property type="match status" value="3"/>
</dbReference>
<dbReference type="GO" id="GO:0042796">
    <property type="term" value="P:snRNA transcription by RNA polymerase III"/>
    <property type="evidence" value="ECO:0007669"/>
    <property type="project" value="TreeGrafter"/>
</dbReference>
<evidence type="ECO:0000256" key="3">
    <source>
        <dbReference type="ARBA" id="ARBA00023163"/>
    </source>
</evidence>